<feature type="transmembrane region" description="Helical" evidence="1">
    <location>
        <begin position="343"/>
        <end position="361"/>
    </location>
</feature>
<reference evidence="2" key="1">
    <citation type="submission" date="2020-05" db="EMBL/GenBank/DDBJ databases">
        <authorList>
            <person name="Chiriac C."/>
            <person name="Salcher M."/>
            <person name="Ghai R."/>
            <person name="Kavagutti S V."/>
        </authorList>
    </citation>
    <scope>NUCLEOTIDE SEQUENCE</scope>
</reference>
<keyword evidence="1" id="KW-0472">Membrane</keyword>
<proteinExistence type="predicted"/>
<keyword evidence="1" id="KW-1133">Transmembrane helix</keyword>
<protein>
    <submittedName>
        <fullName evidence="2">Unannotated protein</fullName>
    </submittedName>
</protein>
<sequence length="373" mass="38424">MNAFQRLTLTGSLAVGLLFSVPAGACVAYSPAVVDLSTVSLALSEDGAGWTISFVTPSDAPANASYIVATDEDSYCTANGTDTVGDTISCDVPLREDAAQPTVVRIDVVPEVYYPEKYGFPVDTSSATVALNGDESGWTITWKTLSDIATAGSYVVTTTDGSICTVDADAAVEGVASCDVGLLDDPSVAPEISQIRFFPSFLAYVGGPALSVDISTATIVLNADGTGWTVTWSELSADGDQLPYVVSATTGETCYVAGTGVEGTQLSCDLPLLVDPSEVPTLDSIRTIVFMYQARGALNDGATSYGATTDIPVGTGPVTTLQSGIQTMADDALPSPGSGRSSTWVWITGLVGLLVGSGALLRRKMVTRVSSDA</sequence>
<dbReference type="AlphaFoldDB" id="A0A6J6VN11"/>
<organism evidence="2">
    <name type="scientific">freshwater metagenome</name>
    <dbReference type="NCBI Taxonomy" id="449393"/>
    <lineage>
        <taxon>unclassified sequences</taxon>
        <taxon>metagenomes</taxon>
        <taxon>ecological metagenomes</taxon>
    </lineage>
</organism>
<dbReference type="EMBL" id="CAFAAB010000001">
    <property type="protein sequence ID" value="CAB4772904.1"/>
    <property type="molecule type" value="Genomic_DNA"/>
</dbReference>
<name>A0A6J6VN11_9ZZZZ</name>
<gene>
    <name evidence="2" type="ORF">UFOPK2958_00020</name>
</gene>
<evidence type="ECO:0000256" key="1">
    <source>
        <dbReference type="SAM" id="Phobius"/>
    </source>
</evidence>
<evidence type="ECO:0000313" key="2">
    <source>
        <dbReference type="EMBL" id="CAB4772904.1"/>
    </source>
</evidence>
<accession>A0A6J6VN11</accession>
<keyword evidence="1" id="KW-0812">Transmembrane</keyword>